<evidence type="ECO:0008006" key="4">
    <source>
        <dbReference type="Google" id="ProtNLM"/>
    </source>
</evidence>
<keyword evidence="3" id="KW-1185">Reference proteome</keyword>
<gene>
    <name evidence="2" type="ORF">SAMN05660413_03213</name>
</gene>
<evidence type="ECO:0000313" key="3">
    <source>
        <dbReference type="Proteomes" id="UP000199153"/>
    </source>
</evidence>
<dbReference type="InterPro" id="IPR028974">
    <property type="entry name" value="TSP_type-3_rpt"/>
</dbReference>
<accession>A0A1I5D976</accession>
<organism evidence="2 3">
    <name type="scientific">Salegentibacter flavus</name>
    <dbReference type="NCBI Taxonomy" id="287099"/>
    <lineage>
        <taxon>Bacteria</taxon>
        <taxon>Pseudomonadati</taxon>
        <taxon>Bacteroidota</taxon>
        <taxon>Flavobacteriia</taxon>
        <taxon>Flavobacteriales</taxon>
        <taxon>Flavobacteriaceae</taxon>
        <taxon>Salegentibacter</taxon>
    </lineage>
</organism>
<dbReference type="AlphaFoldDB" id="A0A1I5D976"/>
<evidence type="ECO:0000313" key="2">
    <source>
        <dbReference type="EMBL" id="SFN95361.1"/>
    </source>
</evidence>
<dbReference type="Proteomes" id="UP000199153">
    <property type="component" value="Unassembled WGS sequence"/>
</dbReference>
<dbReference type="STRING" id="287099.SAMN05660413_03213"/>
<evidence type="ECO:0000256" key="1">
    <source>
        <dbReference type="SAM" id="MobiDB-lite"/>
    </source>
</evidence>
<name>A0A1I5D976_9FLAO</name>
<dbReference type="Gene3D" id="4.10.1080.10">
    <property type="entry name" value="TSP type-3 repeat"/>
    <property type="match status" value="1"/>
</dbReference>
<reference evidence="2 3" key="1">
    <citation type="submission" date="2016-10" db="EMBL/GenBank/DDBJ databases">
        <authorList>
            <person name="de Groot N.N."/>
        </authorList>
    </citation>
    <scope>NUCLEOTIDE SEQUENCE [LARGE SCALE GENOMIC DNA]</scope>
    <source>
        <strain evidence="2 3">DSM 17794</strain>
    </source>
</reference>
<dbReference type="RefSeq" id="WP_093411471.1">
    <property type="nucleotide sequence ID" value="NZ_FOVL01000031.1"/>
</dbReference>
<dbReference type="EMBL" id="FOVL01000031">
    <property type="protein sequence ID" value="SFN95361.1"/>
    <property type="molecule type" value="Genomic_DNA"/>
</dbReference>
<protein>
    <recommendedName>
        <fullName evidence="4">Thrombospondin type 3 repeat-containing protein</fullName>
    </recommendedName>
</protein>
<proteinExistence type="predicted"/>
<dbReference type="GO" id="GO:0005509">
    <property type="term" value="F:calcium ion binding"/>
    <property type="evidence" value="ECO:0007669"/>
    <property type="project" value="InterPro"/>
</dbReference>
<feature type="compositionally biased region" description="Acidic residues" evidence="1">
    <location>
        <begin position="209"/>
        <end position="225"/>
    </location>
</feature>
<sequence length="323" mass="35874">MKKFFSIFIIFIGLNSCDSGDIIVTTFDLENSQLKLCGLGDQKVLYVINNDGVNESMSLQLSSGQLDDDQLLLSRNTTQPIEIELTGNNKMVYRLYDGEIPSDYFCKAVPSKDPGVVDEYITTEGTVVIGTRFNDIGPQDDADGDGITNIDEGMDPDEAQNPDSDTHLDTDGDGIPNYLDIDDDGDNVRTSTEIRTGDGDPTTEGYRDTDEDGVPNYLDPDDDGDGALTKYEVSSDDLLNPQSLQLADRPNYLNPELTEPYNEHNEVIDHSINRNYRSDIVIRNFNFVKQDGSGEEIRFDEYNLGYYSVSGISSGETEEENPE</sequence>
<dbReference type="OrthoDB" id="1159446at2"/>
<feature type="region of interest" description="Disordered" evidence="1">
    <location>
        <begin position="132"/>
        <end position="226"/>
    </location>
</feature>